<keyword evidence="3" id="KW-1185">Reference proteome</keyword>
<feature type="region of interest" description="Disordered" evidence="1">
    <location>
        <begin position="1"/>
        <end position="23"/>
    </location>
</feature>
<evidence type="ECO:0000256" key="1">
    <source>
        <dbReference type="SAM" id="MobiDB-lite"/>
    </source>
</evidence>
<evidence type="ECO:0000313" key="2">
    <source>
        <dbReference type="EMBL" id="EXF77085.1"/>
    </source>
</evidence>
<sequence>MQGFTRRPPVEAGWRHEREEEEEEEHRCIAASRRKQAGVLQQVRYTPYYGKAFLRKADRPAPLQLPEWPVLPDSRPHPVARLTCAFPVGSPLPRLTLPSPRPACGVRHGSVQTYPPPLEIPELQNLHTPPEPQASKSISSTARLPIAIRIETSANFIPPHYEYHASSQIDISRDKIQHSVQLHHVTKNSIAPTTRGILD</sequence>
<dbReference type="EMBL" id="JARH01000760">
    <property type="protein sequence ID" value="EXF77085.1"/>
    <property type="molecule type" value="Genomic_DNA"/>
</dbReference>
<comment type="caution">
    <text evidence="2">The sequence shown here is derived from an EMBL/GenBank/DDBJ whole genome shotgun (WGS) entry which is preliminary data.</text>
</comment>
<gene>
    <name evidence="2" type="ORF">CFIO01_01732</name>
</gene>
<dbReference type="KEGG" id="cfj:CFIO01_01732"/>
<protein>
    <submittedName>
        <fullName evidence="2">Uncharacterized protein</fullName>
    </submittedName>
</protein>
<proteinExistence type="predicted"/>
<evidence type="ECO:0000313" key="3">
    <source>
        <dbReference type="Proteomes" id="UP000020467"/>
    </source>
</evidence>
<accession>A0A010QK59</accession>
<dbReference type="AlphaFoldDB" id="A0A010QK59"/>
<reference evidence="2 3" key="1">
    <citation type="submission" date="2014-02" db="EMBL/GenBank/DDBJ databases">
        <title>The genome sequence of Colletotrichum fioriniae PJ7.</title>
        <authorList>
            <person name="Baroncelli R."/>
            <person name="Thon M.R."/>
        </authorList>
    </citation>
    <scope>NUCLEOTIDE SEQUENCE [LARGE SCALE GENOMIC DNA]</scope>
    <source>
        <strain evidence="2 3">PJ7</strain>
    </source>
</reference>
<name>A0A010QK59_9PEZI</name>
<dbReference type="HOGENOM" id="CLU_1372097_0_0_1"/>
<organism evidence="2 3">
    <name type="scientific">Colletotrichum fioriniae PJ7</name>
    <dbReference type="NCBI Taxonomy" id="1445577"/>
    <lineage>
        <taxon>Eukaryota</taxon>
        <taxon>Fungi</taxon>
        <taxon>Dikarya</taxon>
        <taxon>Ascomycota</taxon>
        <taxon>Pezizomycotina</taxon>
        <taxon>Sordariomycetes</taxon>
        <taxon>Hypocreomycetidae</taxon>
        <taxon>Glomerellales</taxon>
        <taxon>Glomerellaceae</taxon>
        <taxon>Colletotrichum</taxon>
        <taxon>Colletotrichum acutatum species complex</taxon>
    </lineage>
</organism>
<dbReference type="Proteomes" id="UP000020467">
    <property type="component" value="Unassembled WGS sequence"/>
</dbReference>